<gene>
    <name evidence="1" type="ORF">C471_07606</name>
</gene>
<name>M0DYS0_9EURY</name>
<organism evidence="1 2">
    <name type="scientific">Halorubrum saccharovorum DSM 1137</name>
    <dbReference type="NCBI Taxonomy" id="1227484"/>
    <lineage>
        <taxon>Archaea</taxon>
        <taxon>Methanobacteriati</taxon>
        <taxon>Methanobacteriota</taxon>
        <taxon>Stenosarchaea group</taxon>
        <taxon>Halobacteria</taxon>
        <taxon>Halobacteriales</taxon>
        <taxon>Haloferacaceae</taxon>
        <taxon>Halorubrum</taxon>
    </lineage>
</organism>
<dbReference type="EMBL" id="AOJE01000025">
    <property type="protein sequence ID" value="ELZ40631.1"/>
    <property type="molecule type" value="Genomic_DNA"/>
</dbReference>
<accession>M0DYS0</accession>
<dbReference type="Proteomes" id="UP000011514">
    <property type="component" value="Unassembled WGS sequence"/>
</dbReference>
<evidence type="ECO:0000313" key="2">
    <source>
        <dbReference type="Proteomes" id="UP000011514"/>
    </source>
</evidence>
<comment type="caution">
    <text evidence="1">The sequence shown here is derived from an EMBL/GenBank/DDBJ whole genome shotgun (WGS) entry which is preliminary data.</text>
</comment>
<reference evidence="1 2" key="1">
    <citation type="journal article" date="2014" name="PLoS Genet.">
        <title>Phylogenetically driven sequencing of extremely halophilic archaea reveals strategies for static and dynamic osmo-response.</title>
        <authorList>
            <person name="Becker E.A."/>
            <person name="Seitzer P.M."/>
            <person name="Tritt A."/>
            <person name="Larsen D."/>
            <person name="Krusor M."/>
            <person name="Yao A.I."/>
            <person name="Wu D."/>
            <person name="Madern D."/>
            <person name="Eisen J.A."/>
            <person name="Darling A.E."/>
            <person name="Facciotti M.T."/>
        </authorList>
    </citation>
    <scope>NUCLEOTIDE SEQUENCE [LARGE SCALE GENOMIC DNA]</scope>
    <source>
        <strain evidence="1 2">DSM 1137</strain>
    </source>
</reference>
<keyword evidence="2" id="KW-1185">Reference proteome</keyword>
<sequence>MKDTDETLADAADALTADNNHTIASSGDLKVAVQKYETEFTATSDLGHVTLYDSGDIVDYDGYLLIEHRIDDDDVLLDWGAQVTVLSVYDDSSEQTRAVASEILTGDEYHSNASILSTFRTEDFTIECDSPLTGLLPDQRDAVQSPSWDINFTFALTE</sequence>
<evidence type="ECO:0000313" key="1">
    <source>
        <dbReference type="EMBL" id="ELZ40631.1"/>
    </source>
</evidence>
<dbReference type="RefSeq" id="WP_004047762.1">
    <property type="nucleotide sequence ID" value="NZ_AOJE01000025.1"/>
</dbReference>
<dbReference type="AlphaFoldDB" id="M0DYS0"/>
<proteinExistence type="predicted"/>
<protein>
    <submittedName>
        <fullName evidence="1">Uncharacterized protein</fullName>
    </submittedName>
</protein>